<dbReference type="PANTHER" id="PTHR14374:SF0">
    <property type="entry name" value="TRAFFICKING PROTEIN PARTICLE COMPLEX SUBUNIT 11"/>
    <property type="match status" value="1"/>
</dbReference>
<dbReference type="STRING" id="4155.A0A022QFI7"/>
<evidence type="ECO:0008006" key="3">
    <source>
        <dbReference type="Google" id="ProtNLM"/>
    </source>
</evidence>
<organism evidence="1 2">
    <name type="scientific">Erythranthe guttata</name>
    <name type="common">Yellow monkey flower</name>
    <name type="synonym">Mimulus guttatus</name>
    <dbReference type="NCBI Taxonomy" id="4155"/>
    <lineage>
        <taxon>Eukaryota</taxon>
        <taxon>Viridiplantae</taxon>
        <taxon>Streptophyta</taxon>
        <taxon>Embryophyta</taxon>
        <taxon>Tracheophyta</taxon>
        <taxon>Spermatophyta</taxon>
        <taxon>Magnoliopsida</taxon>
        <taxon>eudicotyledons</taxon>
        <taxon>Gunneridae</taxon>
        <taxon>Pentapetalae</taxon>
        <taxon>asterids</taxon>
        <taxon>lamiids</taxon>
        <taxon>Lamiales</taxon>
        <taxon>Phrymaceae</taxon>
        <taxon>Erythranthe</taxon>
    </lineage>
</organism>
<accession>A0A022QFI7</accession>
<protein>
    <recommendedName>
        <fullName evidence="3">Trafficking protein particle complex subunit 11 C-terminal domain-containing protein</fullName>
    </recommendedName>
</protein>
<dbReference type="EMBL" id="KI631829">
    <property type="protein sequence ID" value="EYU25988.1"/>
    <property type="molecule type" value="Genomic_DNA"/>
</dbReference>
<keyword evidence="2" id="KW-1185">Reference proteome</keyword>
<gene>
    <name evidence="1" type="ORF">MIMGU_mgv1a0242892mg</name>
</gene>
<evidence type="ECO:0000313" key="1">
    <source>
        <dbReference type="EMBL" id="EYU25988.1"/>
    </source>
</evidence>
<name>A0A022QFI7_ERYGU</name>
<evidence type="ECO:0000313" key="2">
    <source>
        <dbReference type="Proteomes" id="UP000030748"/>
    </source>
</evidence>
<reference evidence="1 2" key="1">
    <citation type="journal article" date="2013" name="Proc. Natl. Acad. Sci. U.S.A.">
        <title>Fine-scale variation in meiotic recombination in Mimulus inferred from population shotgun sequencing.</title>
        <authorList>
            <person name="Hellsten U."/>
            <person name="Wright K.M."/>
            <person name="Jenkins J."/>
            <person name="Shu S."/>
            <person name="Yuan Y."/>
            <person name="Wessler S.R."/>
            <person name="Schmutz J."/>
            <person name="Willis J.H."/>
            <person name="Rokhsar D.S."/>
        </authorList>
    </citation>
    <scope>NUCLEOTIDE SEQUENCE [LARGE SCALE GENOMIC DNA]</scope>
    <source>
        <strain evidence="2">cv. DUN x IM62</strain>
    </source>
</reference>
<feature type="non-terminal residue" evidence="1">
    <location>
        <position position="1"/>
    </location>
</feature>
<dbReference type="AlphaFoldDB" id="A0A022QFI7"/>
<dbReference type="PANTHER" id="PTHR14374">
    <property type="entry name" value="FOIE GRAS"/>
    <property type="match status" value="1"/>
</dbReference>
<proteinExistence type="predicted"/>
<dbReference type="Proteomes" id="UP000030748">
    <property type="component" value="Unassembled WGS sequence"/>
</dbReference>
<sequence length="218" mass="24127">QVKDFIEYSLEMAALPEISDAVELSSKECGPAGPATFSQRAKIHKEAFEVARGESELHLKEQNSHLKVNSDYPLYVEIDLVSPLRVVLLALVAFHQPIIKPGAPSLITISLQSQLPINVEIDQLEVQFNQSECNFIIGNGQKTNTAAISHIQPGRRVETAPALVLASNKWLRLTYEIKSEQSGKLECIYVIARIGPYFTICCRAESPASMNDLPLLEI</sequence>